<protein>
    <submittedName>
        <fullName evidence="16">T-lymphocyte activation antigen CD86 isoform X1</fullName>
    </submittedName>
</protein>
<evidence type="ECO:0000256" key="10">
    <source>
        <dbReference type="ARBA" id="ARBA00023319"/>
    </source>
</evidence>
<dbReference type="Gene3D" id="2.60.40.10">
    <property type="entry name" value="Immunoglobulins"/>
    <property type="match status" value="2"/>
</dbReference>
<dbReference type="GeneID" id="103583502"/>
<dbReference type="SMART" id="SM00406">
    <property type="entry name" value="IGv"/>
    <property type="match status" value="1"/>
</dbReference>
<dbReference type="SUPFAM" id="SSF48726">
    <property type="entry name" value="Immunoglobulin"/>
    <property type="match status" value="1"/>
</dbReference>
<dbReference type="InterPro" id="IPR013783">
    <property type="entry name" value="Ig-like_fold"/>
</dbReference>
<accession>A0ABM0Q3T3</accession>
<evidence type="ECO:0000256" key="4">
    <source>
        <dbReference type="ARBA" id="ARBA00022729"/>
    </source>
</evidence>
<keyword evidence="6 12" id="KW-0472">Membrane</keyword>
<keyword evidence="8" id="KW-0675">Receptor</keyword>
<evidence type="ECO:0000313" key="16">
    <source>
        <dbReference type="RefSeq" id="XP_008563024.1"/>
    </source>
</evidence>
<keyword evidence="2" id="KW-1003">Cell membrane</keyword>
<dbReference type="InterPro" id="IPR036179">
    <property type="entry name" value="Ig-like_dom_sf"/>
</dbReference>
<dbReference type="InterPro" id="IPR051713">
    <property type="entry name" value="T-cell_Activation_Regulation"/>
</dbReference>
<comment type="subcellular location">
    <subcellularLocation>
        <location evidence="1">Cell membrane</location>
        <topology evidence="1">Single-pass type I membrane protein</topology>
    </subcellularLocation>
</comment>
<evidence type="ECO:0000256" key="3">
    <source>
        <dbReference type="ARBA" id="ARBA00022692"/>
    </source>
</evidence>
<evidence type="ECO:0000256" key="5">
    <source>
        <dbReference type="ARBA" id="ARBA00022989"/>
    </source>
</evidence>
<keyword evidence="9" id="KW-0325">Glycoprotein</keyword>
<evidence type="ECO:0000256" key="11">
    <source>
        <dbReference type="SAM" id="MobiDB-lite"/>
    </source>
</evidence>
<evidence type="ECO:0000256" key="6">
    <source>
        <dbReference type="ARBA" id="ARBA00023136"/>
    </source>
</evidence>
<feature type="transmembrane region" description="Helical" evidence="12">
    <location>
        <begin position="254"/>
        <end position="274"/>
    </location>
</feature>
<keyword evidence="5 12" id="KW-1133">Transmembrane helix</keyword>
<keyword evidence="10" id="KW-0393">Immunoglobulin domain</keyword>
<feature type="signal peptide" evidence="13">
    <location>
        <begin position="1"/>
        <end position="31"/>
    </location>
</feature>
<evidence type="ECO:0000256" key="2">
    <source>
        <dbReference type="ARBA" id="ARBA00022475"/>
    </source>
</evidence>
<organism evidence="15 16">
    <name type="scientific">Galeopterus variegatus</name>
    <name type="common">Malayan flying lemur</name>
    <name type="synonym">Cynocephalus variegatus</name>
    <dbReference type="NCBI Taxonomy" id="482537"/>
    <lineage>
        <taxon>Eukaryota</taxon>
        <taxon>Metazoa</taxon>
        <taxon>Chordata</taxon>
        <taxon>Craniata</taxon>
        <taxon>Vertebrata</taxon>
        <taxon>Euteleostomi</taxon>
        <taxon>Mammalia</taxon>
        <taxon>Eutheria</taxon>
        <taxon>Euarchontoglires</taxon>
        <taxon>Dermoptera</taxon>
        <taxon>Cynocephalidae</taxon>
        <taxon>Galeopterus</taxon>
    </lineage>
</organism>
<feature type="region of interest" description="Disordered" evidence="11">
    <location>
        <begin position="284"/>
        <end position="338"/>
    </location>
</feature>
<dbReference type="Pfam" id="PF07686">
    <property type="entry name" value="V-set"/>
    <property type="match status" value="1"/>
</dbReference>
<dbReference type="Proteomes" id="UP000694923">
    <property type="component" value="Unplaced"/>
</dbReference>
<dbReference type="CDD" id="cd16087">
    <property type="entry name" value="IgV_CD86"/>
    <property type="match status" value="1"/>
</dbReference>
<dbReference type="InterPro" id="IPR007110">
    <property type="entry name" value="Ig-like_dom"/>
</dbReference>
<feature type="compositionally biased region" description="Basic and acidic residues" evidence="11">
    <location>
        <begin position="287"/>
        <end position="297"/>
    </location>
</feature>
<dbReference type="PANTHER" id="PTHR25466:SF2">
    <property type="entry name" value="T-LYMPHOCYTE ACTIVATION ANTIGEN CD86"/>
    <property type="match status" value="1"/>
</dbReference>
<feature type="domain" description="Ig-like" evidence="14">
    <location>
        <begin position="39"/>
        <end position="127"/>
    </location>
</feature>
<proteinExistence type="predicted"/>
<dbReference type="PANTHER" id="PTHR25466">
    <property type="entry name" value="T-LYMPHOCYTE ACTIVATION ANTIGEN"/>
    <property type="match status" value="1"/>
</dbReference>
<name>A0ABM0Q3T3_GALVR</name>
<evidence type="ECO:0000256" key="7">
    <source>
        <dbReference type="ARBA" id="ARBA00023157"/>
    </source>
</evidence>
<dbReference type="RefSeq" id="XP_008563024.1">
    <property type="nucleotide sequence ID" value="XM_008564802.1"/>
</dbReference>
<gene>
    <name evidence="16" type="primary">CD86</name>
</gene>
<evidence type="ECO:0000313" key="15">
    <source>
        <dbReference type="Proteomes" id="UP000694923"/>
    </source>
</evidence>
<evidence type="ECO:0000256" key="1">
    <source>
        <dbReference type="ARBA" id="ARBA00004251"/>
    </source>
</evidence>
<sequence>MAGAAKMGPRCTMGLSNTLFVMALLLSGVASLKIQAYFNETADLPCQFTNPQNISPSELVVFWQNQEKLVLYELYLGKEKPDNVDPKYMSRTSFDQDNWILRLHHVHIKDKGLYQCFIHHKRPKELVHLYQKNSYLSVIANFSQPEIIPISNITENSDTNLTCSSIHGYPEPKKMYFVLKTENSSIEHDGIMQKSQDNVTELYNVSISLSVSSLDVTSNMSIFCILQTEQMETQLISLPFYIAPKIPQPKDYNLWIGAMLLTSIIVWALVFLLIRWKRKKKKQPGVSHERETIKEEREENEQTEERVKFHVPERSAEEAQRAVKSSKTPLGEKSATHF</sequence>
<evidence type="ECO:0000259" key="14">
    <source>
        <dbReference type="PROSITE" id="PS50835"/>
    </source>
</evidence>
<feature type="chain" id="PRO_5047436166" evidence="13">
    <location>
        <begin position="32"/>
        <end position="338"/>
    </location>
</feature>
<dbReference type="PROSITE" id="PS50835">
    <property type="entry name" value="IG_LIKE"/>
    <property type="match status" value="1"/>
</dbReference>
<evidence type="ECO:0000256" key="8">
    <source>
        <dbReference type="ARBA" id="ARBA00023170"/>
    </source>
</evidence>
<dbReference type="InterPro" id="IPR013106">
    <property type="entry name" value="Ig_V-set"/>
</dbReference>
<dbReference type="InterPro" id="IPR037677">
    <property type="entry name" value="CD86_IgV"/>
</dbReference>
<keyword evidence="7" id="KW-1015">Disulfide bond</keyword>
<reference evidence="16" key="1">
    <citation type="submission" date="2025-08" db="UniProtKB">
        <authorList>
            <consortium name="RefSeq"/>
        </authorList>
    </citation>
    <scope>IDENTIFICATION</scope>
</reference>
<feature type="compositionally biased region" description="Basic and acidic residues" evidence="11">
    <location>
        <begin position="303"/>
        <end position="321"/>
    </location>
</feature>
<keyword evidence="15" id="KW-1185">Reference proteome</keyword>
<evidence type="ECO:0000256" key="12">
    <source>
        <dbReference type="SAM" id="Phobius"/>
    </source>
</evidence>
<keyword evidence="3 12" id="KW-0812">Transmembrane</keyword>
<evidence type="ECO:0000256" key="13">
    <source>
        <dbReference type="SAM" id="SignalP"/>
    </source>
</evidence>
<evidence type="ECO:0000256" key="9">
    <source>
        <dbReference type="ARBA" id="ARBA00023180"/>
    </source>
</evidence>
<keyword evidence="4 13" id="KW-0732">Signal</keyword>